<comment type="caution">
    <text evidence="1">The sequence shown here is derived from an EMBL/GenBank/DDBJ whole genome shotgun (WGS) entry which is preliminary data.</text>
</comment>
<dbReference type="EMBL" id="CAOQHR010000008">
    <property type="protein sequence ID" value="CAI6338425.1"/>
    <property type="molecule type" value="Genomic_DNA"/>
</dbReference>
<evidence type="ECO:0000313" key="1">
    <source>
        <dbReference type="EMBL" id="CAI6338425.1"/>
    </source>
</evidence>
<keyword evidence="2" id="KW-1185">Reference proteome</keyword>
<protein>
    <submittedName>
        <fullName evidence="1">Uncharacterized protein</fullName>
    </submittedName>
</protein>
<organism evidence="1 2">
    <name type="scientific">Periconia digitata</name>
    <dbReference type="NCBI Taxonomy" id="1303443"/>
    <lineage>
        <taxon>Eukaryota</taxon>
        <taxon>Fungi</taxon>
        <taxon>Dikarya</taxon>
        <taxon>Ascomycota</taxon>
        <taxon>Pezizomycotina</taxon>
        <taxon>Dothideomycetes</taxon>
        <taxon>Pleosporomycetidae</taxon>
        <taxon>Pleosporales</taxon>
        <taxon>Massarineae</taxon>
        <taxon>Periconiaceae</taxon>
        <taxon>Periconia</taxon>
    </lineage>
</organism>
<gene>
    <name evidence="1" type="ORF">PDIGIT_LOCUS11553</name>
</gene>
<dbReference type="Proteomes" id="UP001152607">
    <property type="component" value="Unassembled WGS sequence"/>
</dbReference>
<evidence type="ECO:0000313" key="2">
    <source>
        <dbReference type="Proteomes" id="UP001152607"/>
    </source>
</evidence>
<proteinExistence type="predicted"/>
<accession>A0A9W4UM01</accession>
<dbReference type="AlphaFoldDB" id="A0A9W4UM01"/>
<sequence length="92" mass="10347">MRCIFMAAICKRINHDPRSFRTHSCSPSSCPCSSLLLITHPNNGNSPIRTENCLTYILLLPSVAIHTYPPVCPRHDLSQSKRPRSNTQLQTT</sequence>
<reference evidence="1" key="1">
    <citation type="submission" date="2023-01" db="EMBL/GenBank/DDBJ databases">
        <authorList>
            <person name="Van Ghelder C."/>
            <person name="Rancurel C."/>
        </authorList>
    </citation>
    <scope>NUCLEOTIDE SEQUENCE</scope>
    <source>
        <strain evidence="1">CNCM I-4278</strain>
    </source>
</reference>
<name>A0A9W4UM01_9PLEO</name>